<dbReference type="PROSITE" id="PS51186">
    <property type="entry name" value="GNAT"/>
    <property type="match status" value="1"/>
</dbReference>
<accession>A0A1I1LJ30</accession>
<dbReference type="Proteomes" id="UP000199263">
    <property type="component" value="Unassembled WGS sequence"/>
</dbReference>
<dbReference type="STRING" id="119641.SAMN05421842_107138"/>
<name>A0A1I1LJ30_9CLOT</name>
<dbReference type="RefSeq" id="WP_090090049.1">
    <property type="nucleotide sequence ID" value="NZ_FOMG01000007.1"/>
</dbReference>
<gene>
    <name evidence="2" type="ORF">SAMN05421842_107138</name>
</gene>
<dbReference type="OrthoDB" id="9795206at2"/>
<evidence type="ECO:0000313" key="2">
    <source>
        <dbReference type="EMBL" id="SFC69500.1"/>
    </source>
</evidence>
<keyword evidence="2" id="KW-0808">Transferase</keyword>
<reference evidence="2 3" key="1">
    <citation type="submission" date="2016-10" db="EMBL/GenBank/DDBJ databases">
        <authorList>
            <person name="de Groot N.N."/>
        </authorList>
    </citation>
    <scope>NUCLEOTIDE SEQUENCE [LARGE SCALE GENOMIC DNA]</scope>
    <source>
        <strain evidence="2 3">DSM 12992</strain>
    </source>
</reference>
<dbReference type="EMBL" id="FOMG01000007">
    <property type="protein sequence ID" value="SFC69500.1"/>
    <property type="molecule type" value="Genomic_DNA"/>
</dbReference>
<dbReference type="Pfam" id="PF13302">
    <property type="entry name" value="Acetyltransf_3"/>
    <property type="match status" value="1"/>
</dbReference>
<dbReference type="SUPFAM" id="SSF55729">
    <property type="entry name" value="Acyl-CoA N-acyltransferases (Nat)"/>
    <property type="match status" value="1"/>
</dbReference>
<feature type="domain" description="N-acetyltransferase" evidence="1">
    <location>
        <begin position="7"/>
        <end position="168"/>
    </location>
</feature>
<dbReference type="AlphaFoldDB" id="A0A1I1LJ30"/>
<dbReference type="PANTHER" id="PTHR43415:SF3">
    <property type="entry name" value="GNAT-FAMILY ACETYLTRANSFERASE"/>
    <property type="match status" value="1"/>
</dbReference>
<dbReference type="Gene3D" id="3.40.630.30">
    <property type="match status" value="1"/>
</dbReference>
<dbReference type="GO" id="GO:0016747">
    <property type="term" value="F:acyltransferase activity, transferring groups other than amino-acyl groups"/>
    <property type="evidence" value="ECO:0007669"/>
    <property type="project" value="InterPro"/>
</dbReference>
<dbReference type="PANTHER" id="PTHR43415">
    <property type="entry name" value="SPERMIDINE N(1)-ACETYLTRANSFERASE"/>
    <property type="match status" value="1"/>
</dbReference>
<sequence>MLKGNRIYLRLIEIKDIRRLYDLCNDEEVKKYNNQLTHSEKNKALLKNINNIGLGLKKALSIINEKNVLVGFITYKQIMHSKDIYSIGITIGKMYWNRGYGEDSINTLIKYLFNDLNALRIELEVVCSNLRAIRCYKKCGFVEEGRKRNGYYIDGEEMDIIIMGILKKEMVL</sequence>
<evidence type="ECO:0000259" key="1">
    <source>
        <dbReference type="PROSITE" id="PS51186"/>
    </source>
</evidence>
<organism evidence="2 3">
    <name type="scientific">Clostridium uliginosum</name>
    <dbReference type="NCBI Taxonomy" id="119641"/>
    <lineage>
        <taxon>Bacteria</taxon>
        <taxon>Bacillati</taxon>
        <taxon>Bacillota</taxon>
        <taxon>Clostridia</taxon>
        <taxon>Eubacteriales</taxon>
        <taxon>Clostridiaceae</taxon>
        <taxon>Clostridium</taxon>
    </lineage>
</organism>
<keyword evidence="3" id="KW-1185">Reference proteome</keyword>
<proteinExistence type="predicted"/>
<protein>
    <submittedName>
        <fullName evidence="2">Protein N-acetyltransferase, RimJ/RimL family</fullName>
    </submittedName>
</protein>
<evidence type="ECO:0000313" key="3">
    <source>
        <dbReference type="Proteomes" id="UP000199263"/>
    </source>
</evidence>
<dbReference type="InterPro" id="IPR016181">
    <property type="entry name" value="Acyl_CoA_acyltransferase"/>
</dbReference>
<dbReference type="InterPro" id="IPR000182">
    <property type="entry name" value="GNAT_dom"/>
</dbReference>